<protein>
    <submittedName>
        <fullName evidence="1">Uncharacterized protein</fullName>
    </submittedName>
</protein>
<evidence type="ECO:0000313" key="1">
    <source>
        <dbReference type="EMBL" id="PRQ45973.1"/>
    </source>
</evidence>
<dbReference type="Proteomes" id="UP000238479">
    <property type="component" value="Chromosome 3"/>
</dbReference>
<comment type="caution">
    <text evidence="1">The sequence shown here is derived from an EMBL/GenBank/DDBJ whole genome shotgun (WGS) entry which is preliminary data.</text>
</comment>
<accession>A0A2P6RHS2</accession>
<reference evidence="1 2" key="1">
    <citation type="journal article" date="2018" name="Nat. Genet.">
        <title>The Rosa genome provides new insights in the design of modern roses.</title>
        <authorList>
            <person name="Bendahmane M."/>
        </authorList>
    </citation>
    <scope>NUCLEOTIDE SEQUENCE [LARGE SCALE GENOMIC DNA]</scope>
    <source>
        <strain evidence="2">cv. Old Blush</strain>
    </source>
</reference>
<gene>
    <name evidence="1" type="ORF">RchiOBHm_Chr3g0497561</name>
</gene>
<proteinExistence type="predicted"/>
<name>A0A2P6RHS2_ROSCH</name>
<keyword evidence="2" id="KW-1185">Reference proteome</keyword>
<sequence length="40" mass="4792">MIFEEERETRSLRKLKRKASECGVRQHFPGYNKVIPDDLD</sequence>
<dbReference type="AlphaFoldDB" id="A0A2P6RHS2"/>
<organism evidence="1 2">
    <name type="scientific">Rosa chinensis</name>
    <name type="common">China rose</name>
    <dbReference type="NCBI Taxonomy" id="74649"/>
    <lineage>
        <taxon>Eukaryota</taxon>
        <taxon>Viridiplantae</taxon>
        <taxon>Streptophyta</taxon>
        <taxon>Embryophyta</taxon>
        <taxon>Tracheophyta</taxon>
        <taxon>Spermatophyta</taxon>
        <taxon>Magnoliopsida</taxon>
        <taxon>eudicotyledons</taxon>
        <taxon>Gunneridae</taxon>
        <taxon>Pentapetalae</taxon>
        <taxon>rosids</taxon>
        <taxon>fabids</taxon>
        <taxon>Rosales</taxon>
        <taxon>Rosaceae</taxon>
        <taxon>Rosoideae</taxon>
        <taxon>Rosoideae incertae sedis</taxon>
        <taxon>Rosa</taxon>
    </lineage>
</organism>
<dbReference type="EMBL" id="PDCK01000041">
    <property type="protein sequence ID" value="PRQ45973.1"/>
    <property type="molecule type" value="Genomic_DNA"/>
</dbReference>
<evidence type="ECO:0000313" key="2">
    <source>
        <dbReference type="Proteomes" id="UP000238479"/>
    </source>
</evidence>
<dbReference type="Gramene" id="PRQ45973">
    <property type="protein sequence ID" value="PRQ45973"/>
    <property type="gene ID" value="RchiOBHm_Chr3g0497561"/>
</dbReference>